<dbReference type="InterPro" id="IPR056550">
    <property type="entry name" value="NOL10_2nd"/>
</dbReference>
<dbReference type="Gene3D" id="2.130.10.10">
    <property type="entry name" value="YVTN repeat-like/Quinoprotein amine dehydrogenase"/>
    <property type="match status" value="1"/>
</dbReference>
<dbReference type="Pfam" id="PF08159">
    <property type="entry name" value="NUC153"/>
    <property type="match status" value="1"/>
</dbReference>
<feature type="compositionally biased region" description="Basic and acidic residues" evidence="6">
    <location>
        <begin position="509"/>
        <end position="519"/>
    </location>
</feature>
<dbReference type="Pfam" id="PF23098">
    <property type="entry name" value="Beta-prop_NOL10_N"/>
    <property type="match status" value="1"/>
</dbReference>
<feature type="compositionally biased region" description="Basic and acidic residues" evidence="6">
    <location>
        <begin position="550"/>
        <end position="559"/>
    </location>
</feature>
<name>A0AAD5SPU4_9FUNG</name>
<evidence type="ECO:0000256" key="6">
    <source>
        <dbReference type="SAM" id="MobiDB-lite"/>
    </source>
</evidence>
<evidence type="ECO:0000259" key="7">
    <source>
        <dbReference type="Pfam" id="PF08159"/>
    </source>
</evidence>
<comment type="similarity">
    <text evidence="2">Belongs to the WD repeat NOL10/ENP2 family.</text>
</comment>
<dbReference type="InterPro" id="IPR056551">
    <property type="entry name" value="Beta-prop_NOL10_N"/>
</dbReference>
<comment type="caution">
    <text evidence="10">The sequence shown here is derived from an EMBL/GenBank/DDBJ whole genome shotgun (WGS) entry which is preliminary data.</text>
</comment>
<dbReference type="InterPro" id="IPR040382">
    <property type="entry name" value="NOL10/Enp2"/>
</dbReference>
<feature type="compositionally biased region" description="Acidic residues" evidence="6">
    <location>
        <begin position="388"/>
        <end position="399"/>
    </location>
</feature>
<keyword evidence="4" id="KW-0677">Repeat</keyword>
<feature type="compositionally biased region" description="Basic and acidic residues" evidence="6">
    <location>
        <begin position="612"/>
        <end position="633"/>
    </location>
</feature>
<dbReference type="AlphaFoldDB" id="A0AAD5SPU4"/>
<feature type="region of interest" description="Disordered" evidence="6">
    <location>
        <begin position="465"/>
        <end position="633"/>
    </location>
</feature>
<accession>A0AAD5SPU4</accession>
<dbReference type="InterPro" id="IPR012580">
    <property type="entry name" value="NUC153"/>
</dbReference>
<dbReference type="SMART" id="SM00320">
    <property type="entry name" value="WD40"/>
    <property type="match status" value="3"/>
</dbReference>
<evidence type="ECO:0000313" key="10">
    <source>
        <dbReference type="EMBL" id="KAJ3084993.1"/>
    </source>
</evidence>
<proteinExistence type="inferred from homology"/>
<organism evidence="10 11">
    <name type="scientific">Physocladia obscura</name>
    <dbReference type="NCBI Taxonomy" id="109957"/>
    <lineage>
        <taxon>Eukaryota</taxon>
        <taxon>Fungi</taxon>
        <taxon>Fungi incertae sedis</taxon>
        <taxon>Chytridiomycota</taxon>
        <taxon>Chytridiomycota incertae sedis</taxon>
        <taxon>Chytridiomycetes</taxon>
        <taxon>Chytridiales</taxon>
        <taxon>Chytriomycetaceae</taxon>
        <taxon>Physocladia</taxon>
    </lineage>
</organism>
<feature type="domain" description="NUC153" evidence="7">
    <location>
        <begin position="422"/>
        <end position="450"/>
    </location>
</feature>
<keyword evidence="3" id="KW-0853">WD repeat</keyword>
<feature type="compositionally biased region" description="Acidic residues" evidence="6">
    <location>
        <begin position="488"/>
        <end position="508"/>
    </location>
</feature>
<dbReference type="Proteomes" id="UP001211907">
    <property type="component" value="Unassembled WGS sequence"/>
</dbReference>
<evidence type="ECO:0000259" key="9">
    <source>
        <dbReference type="Pfam" id="PF23098"/>
    </source>
</evidence>
<dbReference type="InterPro" id="IPR001680">
    <property type="entry name" value="WD40_rpt"/>
</dbReference>
<dbReference type="InterPro" id="IPR036322">
    <property type="entry name" value="WD40_repeat_dom_sf"/>
</dbReference>
<dbReference type="PANTHER" id="PTHR14927:SF0">
    <property type="entry name" value="NUCLEOLAR PROTEIN 10"/>
    <property type="match status" value="1"/>
</dbReference>
<feature type="domain" description="Nucleolar protein 10-like N-terminal" evidence="9">
    <location>
        <begin position="2"/>
        <end position="286"/>
    </location>
</feature>
<keyword evidence="11" id="KW-1185">Reference proteome</keyword>
<comment type="subcellular location">
    <subcellularLocation>
        <location evidence="1">Nucleus</location>
        <location evidence="1">Nucleolus</location>
    </subcellularLocation>
</comment>
<dbReference type="SUPFAM" id="SSF50978">
    <property type="entry name" value="WD40 repeat-like"/>
    <property type="match status" value="1"/>
</dbReference>
<feature type="non-terminal residue" evidence="10">
    <location>
        <position position="1"/>
    </location>
</feature>
<evidence type="ECO:0000313" key="11">
    <source>
        <dbReference type="Proteomes" id="UP001211907"/>
    </source>
</evidence>
<evidence type="ECO:0000256" key="2">
    <source>
        <dbReference type="ARBA" id="ARBA00005264"/>
    </source>
</evidence>
<dbReference type="PANTHER" id="PTHR14927">
    <property type="entry name" value="NUCLEOLAR PROTEIN 10"/>
    <property type="match status" value="1"/>
</dbReference>
<dbReference type="GO" id="GO:0000462">
    <property type="term" value="P:maturation of SSU-rRNA from tricistronic rRNA transcript (SSU-rRNA, 5.8S rRNA, LSU-rRNA)"/>
    <property type="evidence" value="ECO:0007669"/>
    <property type="project" value="TreeGrafter"/>
</dbReference>
<sequence length="633" mass="72103">MRVFDLAELSMKFDRHTECENVAFELLSEDWTKSVHLQADRSVEFHSQYGMHYKTRIPKFGRDLAYCHPTCDTFFCGSSSEIYRLNLDQGRFLTPFATSGPAHNTIKINQAHGLIGIGGEDGNIEFWHPTNRKNLARLDVAKHLVNYELESFPEITALEFHDDGLTFACGTATGHVLLYDLRKMEPLLVKDHQYGLPIRSLAFHPTGNVVSSDAKVVRLWNKEDGKLFTSIESPHDINDVCIPDDSGLVVIANEGVQIQTYYVPQLGPAPKWCPFLDNLTEELEENPNGMTLYDDYKFVTRKELSRLALDHLVGTNLLKAYMHGYFLDLRLYNKAKAIANPFEYEEFKKRRTAEKLAKDRKTRIHATRKLPKVNAGLAMRLMKETGELDNIDEDDEDSDTNSKKSKKNNKKKDIGLGEIKQDGRFKGLFDDEDYQIDENSAEWKLHHPSEVFNKTQKLMMANFTKVDDGRPESDDDREGAVNSSRFDDDADDDDNYDDDDDVDSEDEDAIAKFKFDPRKPTVKPILAHQVKRQQELKERSNKTGGPSMYEMRDEKDRTDVSFGARVKEQQQQQQGEDRLGRGVLNVTGAGGAAGGKSMTFRPSHVSRPTRLRTGEDRDFGGEDKRRKRGVGEL</sequence>
<evidence type="ECO:0000256" key="3">
    <source>
        <dbReference type="ARBA" id="ARBA00022574"/>
    </source>
</evidence>
<evidence type="ECO:0000256" key="1">
    <source>
        <dbReference type="ARBA" id="ARBA00004604"/>
    </source>
</evidence>
<feature type="domain" description="Nucleolar protein 10-like second" evidence="8">
    <location>
        <begin position="292"/>
        <end position="340"/>
    </location>
</feature>
<evidence type="ECO:0000259" key="8">
    <source>
        <dbReference type="Pfam" id="PF23097"/>
    </source>
</evidence>
<evidence type="ECO:0000256" key="4">
    <source>
        <dbReference type="ARBA" id="ARBA00022737"/>
    </source>
</evidence>
<reference evidence="10" key="1">
    <citation type="submission" date="2020-05" db="EMBL/GenBank/DDBJ databases">
        <title>Phylogenomic resolution of chytrid fungi.</title>
        <authorList>
            <person name="Stajich J.E."/>
            <person name="Amses K."/>
            <person name="Simmons R."/>
            <person name="Seto K."/>
            <person name="Myers J."/>
            <person name="Bonds A."/>
            <person name="Quandt C.A."/>
            <person name="Barry K."/>
            <person name="Liu P."/>
            <person name="Grigoriev I."/>
            <person name="Longcore J.E."/>
            <person name="James T.Y."/>
        </authorList>
    </citation>
    <scope>NUCLEOTIDE SEQUENCE</scope>
    <source>
        <strain evidence="10">JEL0513</strain>
    </source>
</reference>
<dbReference type="GO" id="GO:0032040">
    <property type="term" value="C:small-subunit processome"/>
    <property type="evidence" value="ECO:0007669"/>
    <property type="project" value="TreeGrafter"/>
</dbReference>
<keyword evidence="5" id="KW-0539">Nucleus</keyword>
<dbReference type="GO" id="GO:0030686">
    <property type="term" value="C:90S preribosome"/>
    <property type="evidence" value="ECO:0007669"/>
    <property type="project" value="TreeGrafter"/>
</dbReference>
<feature type="compositionally biased region" description="Basic and acidic residues" evidence="6">
    <location>
        <begin position="532"/>
        <end position="541"/>
    </location>
</feature>
<dbReference type="Pfam" id="PF23097">
    <property type="entry name" value="NOL10_2nd"/>
    <property type="match status" value="1"/>
</dbReference>
<evidence type="ECO:0000256" key="5">
    <source>
        <dbReference type="ARBA" id="ARBA00023242"/>
    </source>
</evidence>
<feature type="region of interest" description="Disordered" evidence="6">
    <location>
        <begin position="388"/>
        <end position="415"/>
    </location>
</feature>
<dbReference type="EMBL" id="JADGJH010004668">
    <property type="protein sequence ID" value="KAJ3084993.1"/>
    <property type="molecule type" value="Genomic_DNA"/>
</dbReference>
<protein>
    <submittedName>
        <fullName evidence="10">Nucleolar protein 10</fullName>
    </submittedName>
</protein>
<gene>
    <name evidence="10" type="primary">NOL10</name>
    <name evidence="10" type="ORF">HK100_009197</name>
</gene>
<dbReference type="InterPro" id="IPR015943">
    <property type="entry name" value="WD40/YVTN_repeat-like_dom_sf"/>
</dbReference>